<sequence>MQGNVTFSCSEPQLVATTFLSSSSSFLALRAEATAGLSVRLQFRTWSRDGLLLSVQLNPDPEHLLLSVQLNPDPEHLVLQLSAGQLHLTHPRSALQRSESSTGGVRDLCWNRSISFGINHHKLTTGLGREGRLSTQRL</sequence>
<dbReference type="InterPro" id="IPR013320">
    <property type="entry name" value="ConA-like_dom_sf"/>
</dbReference>
<keyword evidence="2" id="KW-1185">Reference proteome</keyword>
<proteinExistence type="predicted"/>
<dbReference type="Proteomes" id="UP001221898">
    <property type="component" value="Unassembled WGS sequence"/>
</dbReference>
<dbReference type="EMBL" id="JAINUG010000133">
    <property type="protein sequence ID" value="KAJ8393814.1"/>
    <property type="molecule type" value="Genomic_DNA"/>
</dbReference>
<evidence type="ECO:0000313" key="1">
    <source>
        <dbReference type="EMBL" id="KAJ8393814.1"/>
    </source>
</evidence>
<name>A0AAD7S0Q3_9TELE</name>
<reference evidence="1" key="1">
    <citation type="journal article" date="2023" name="Science">
        <title>Genome structures resolve the early diversification of teleost fishes.</title>
        <authorList>
            <person name="Parey E."/>
            <person name="Louis A."/>
            <person name="Montfort J."/>
            <person name="Bouchez O."/>
            <person name="Roques C."/>
            <person name="Iampietro C."/>
            <person name="Lluch J."/>
            <person name="Castinel A."/>
            <person name="Donnadieu C."/>
            <person name="Desvignes T."/>
            <person name="Floi Bucao C."/>
            <person name="Jouanno E."/>
            <person name="Wen M."/>
            <person name="Mejri S."/>
            <person name="Dirks R."/>
            <person name="Jansen H."/>
            <person name="Henkel C."/>
            <person name="Chen W.J."/>
            <person name="Zahm M."/>
            <person name="Cabau C."/>
            <person name="Klopp C."/>
            <person name="Thompson A.W."/>
            <person name="Robinson-Rechavi M."/>
            <person name="Braasch I."/>
            <person name="Lecointre G."/>
            <person name="Bobe J."/>
            <person name="Postlethwait J.H."/>
            <person name="Berthelot C."/>
            <person name="Roest Crollius H."/>
            <person name="Guiguen Y."/>
        </authorList>
    </citation>
    <scope>NUCLEOTIDE SEQUENCE</scope>
    <source>
        <strain evidence="1">NC1722</strain>
    </source>
</reference>
<dbReference type="AlphaFoldDB" id="A0AAD7S0Q3"/>
<comment type="caution">
    <text evidence="1">The sequence shown here is derived from an EMBL/GenBank/DDBJ whole genome shotgun (WGS) entry which is preliminary data.</text>
</comment>
<protein>
    <submittedName>
        <fullName evidence="1">Uncharacterized protein</fullName>
    </submittedName>
</protein>
<dbReference type="Gene3D" id="2.60.120.200">
    <property type="match status" value="1"/>
</dbReference>
<dbReference type="SUPFAM" id="SSF49899">
    <property type="entry name" value="Concanavalin A-like lectins/glucanases"/>
    <property type="match status" value="1"/>
</dbReference>
<evidence type="ECO:0000313" key="2">
    <source>
        <dbReference type="Proteomes" id="UP001221898"/>
    </source>
</evidence>
<gene>
    <name evidence="1" type="ORF">AAFF_G00057290</name>
</gene>
<organism evidence="1 2">
    <name type="scientific">Aldrovandia affinis</name>
    <dbReference type="NCBI Taxonomy" id="143900"/>
    <lineage>
        <taxon>Eukaryota</taxon>
        <taxon>Metazoa</taxon>
        <taxon>Chordata</taxon>
        <taxon>Craniata</taxon>
        <taxon>Vertebrata</taxon>
        <taxon>Euteleostomi</taxon>
        <taxon>Actinopterygii</taxon>
        <taxon>Neopterygii</taxon>
        <taxon>Teleostei</taxon>
        <taxon>Notacanthiformes</taxon>
        <taxon>Halosauridae</taxon>
        <taxon>Aldrovandia</taxon>
    </lineage>
</organism>
<accession>A0AAD7S0Q3</accession>